<keyword evidence="5 7" id="KW-0472">Membrane</keyword>
<evidence type="ECO:0000256" key="3">
    <source>
        <dbReference type="ARBA" id="ARBA00022692"/>
    </source>
</evidence>
<sequence>MGPDIGRSVSFGKTVFAGFQQKNVTFMAASIAYQAFISLLPLLVLVFFLVTIVGGDQFATEVTAATEGFLPESGQLIVENAIEDSPASAGSSIIGLVVLLWGALKIFRGLDTAFSEIYETTAESSLIDQLRDGLIVFGALGGALLAAVAASIVLAFFPAIPFISLLQPILLAIVLTVAFLPMYYYFPDADVSAREVLPGAAVAAVGWTALQSLFQVYVSFAGSSESAGPLGAILLLLTWLYFGGLILLLGGVVNAVSAGRLEPDADAAEDEDAADETDAVDEFETIPESKRPPMIDDARREREHLTAQLGTVSRERDQLQHDLEAQRSRRYRLEDRVGELDSRIDALEATNRDLESENERLRRELEQERQQEPEWRRRLREGLSHVRTLRIGVIERE</sequence>
<protein>
    <submittedName>
        <fullName evidence="8">Ribonuclease BN</fullName>
    </submittedName>
</protein>
<reference evidence="8 9" key="1">
    <citation type="journal article" date="2012" name="Stand. Genomic Sci.">
        <title>Complete genome sequence of Halopiger xanaduensis type strain (SH-6(T)).</title>
        <authorList>
            <person name="Anderson I."/>
            <person name="Tindall B.J."/>
            <person name="Rohde M."/>
            <person name="Lucas S."/>
            <person name="Han J."/>
            <person name="Lapidus A."/>
            <person name="Cheng J.F."/>
            <person name="Goodwin L."/>
            <person name="Pitluck S."/>
            <person name="Peters L."/>
            <person name="Pati A."/>
            <person name="Mikhailova N."/>
            <person name="Pagani I."/>
            <person name="Teshima H."/>
            <person name="Han C."/>
            <person name="Tapia R."/>
            <person name="Land M."/>
            <person name="Woyke T."/>
            <person name="Klenk H.P."/>
            <person name="Kyrpides N."/>
            <person name="Ivanova N."/>
        </authorList>
    </citation>
    <scope>NUCLEOTIDE SEQUENCE [LARGE SCALE GENOMIC DNA]</scope>
    <source>
        <strain evidence="9">DSM 18323 / JCM 14033 / SH-6</strain>
    </source>
</reference>
<evidence type="ECO:0000256" key="5">
    <source>
        <dbReference type="ARBA" id="ARBA00023136"/>
    </source>
</evidence>
<feature type="transmembrane region" description="Helical" evidence="7">
    <location>
        <begin position="31"/>
        <end position="53"/>
    </location>
</feature>
<dbReference type="AlphaFoldDB" id="F8D7B6"/>
<proteinExistence type="predicted"/>
<gene>
    <name evidence="8" type="ordered locus">Halxa_3221</name>
</gene>
<dbReference type="GeneID" id="10798170"/>
<evidence type="ECO:0000256" key="4">
    <source>
        <dbReference type="ARBA" id="ARBA00022989"/>
    </source>
</evidence>
<evidence type="ECO:0000256" key="7">
    <source>
        <dbReference type="SAM" id="Phobius"/>
    </source>
</evidence>
<dbReference type="GO" id="GO:0005886">
    <property type="term" value="C:plasma membrane"/>
    <property type="evidence" value="ECO:0007669"/>
    <property type="project" value="UniProtKB-SubCell"/>
</dbReference>
<keyword evidence="2" id="KW-1003">Cell membrane</keyword>
<feature type="transmembrane region" description="Helical" evidence="7">
    <location>
        <begin position="230"/>
        <end position="253"/>
    </location>
</feature>
<evidence type="ECO:0000256" key="2">
    <source>
        <dbReference type="ARBA" id="ARBA00022475"/>
    </source>
</evidence>
<dbReference type="HOGENOM" id="CLU_045539_1_1_2"/>
<dbReference type="Proteomes" id="UP000006794">
    <property type="component" value="Chromosome"/>
</dbReference>
<dbReference type="NCBIfam" id="TIGR00765">
    <property type="entry name" value="yihY_not_rbn"/>
    <property type="match status" value="1"/>
</dbReference>
<feature type="transmembrane region" description="Helical" evidence="7">
    <location>
        <begin position="134"/>
        <end position="159"/>
    </location>
</feature>
<keyword evidence="9" id="KW-1185">Reference proteome</keyword>
<dbReference type="OrthoDB" id="204872at2157"/>
<dbReference type="PANTHER" id="PTHR30213">
    <property type="entry name" value="INNER MEMBRANE PROTEIN YHJD"/>
    <property type="match status" value="1"/>
</dbReference>
<evidence type="ECO:0000313" key="9">
    <source>
        <dbReference type="Proteomes" id="UP000006794"/>
    </source>
</evidence>
<evidence type="ECO:0000256" key="6">
    <source>
        <dbReference type="SAM" id="MobiDB-lite"/>
    </source>
</evidence>
<keyword evidence="4 7" id="KW-1133">Transmembrane helix</keyword>
<name>F8D7B6_HALXS</name>
<dbReference type="Gene3D" id="1.20.5.1160">
    <property type="entry name" value="Vasodilator-stimulated phosphoprotein"/>
    <property type="match status" value="1"/>
</dbReference>
<feature type="transmembrane region" description="Helical" evidence="7">
    <location>
        <begin position="196"/>
        <end position="218"/>
    </location>
</feature>
<evidence type="ECO:0000256" key="1">
    <source>
        <dbReference type="ARBA" id="ARBA00004651"/>
    </source>
</evidence>
<dbReference type="Pfam" id="PF03631">
    <property type="entry name" value="Virul_fac_BrkB"/>
    <property type="match status" value="1"/>
</dbReference>
<organism evidence="8 9">
    <name type="scientific">Halopiger xanaduensis (strain DSM 18323 / JCM 14033 / SH-6)</name>
    <dbReference type="NCBI Taxonomy" id="797210"/>
    <lineage>
        <taxon>Archaea</taxon>
        <taxon>Methanobacteriati</taxon>
        <taxon>Methanobacteriota</taxon>
        <taxon>Stenosarchaea group</taxon>
        <taxon>Halobacteria</taxon>
        <taxon>Halobacteriales</taxon>
        <taxon>Natrialbaceae</taxon>
        <taxon>Halopiger</taxon>
    </lineage>
</organism>
<dbReference type="EMBL" id="CP002839">
    <property type="protein sequence ID" value="AEH37833.1"/>
    <property type="molecule type" value="Genomic_DNA"/>
</dbReference>
<dbReference type="PANTHER" id="PTHR30213:SF0">
    <property type="entry name" value="UPF0761 MEMBRANE PROTEIN YIHY"/>
    <property type="match status" value="1"/>
</dbReference>
<dbReference type="RefSeq" id="WP_013880723.1">
    <property type="nucleotide sequence ID" value="NC_015666.1"/>
</dbReference>
<dbReference type="eggNOG" id="arCOG04965">
    <property type="taxonomic scope" value="Archaea"/>
</dbReference>
<feature type="transmembrane region" description="Helical" evidence="7">
    <location>
        <begin position="165"/>
        <end position="184"/>
    </location>
</feature>
<dbReference type="KEGG" id="hxa:Halxa_3221"/>
<feature type="region of interest" description="Disordered" evidence="6">
    <location>
        <begin position="353"/>
        <end position="375"/>
    </location>
</feature>
<accession>F8D7B6</accession>
<dbReference type="CDD" id="cd14686">
    <property type="entry name" value="bZIP"/>
    <property type="match status" value="1"/>
</dbReference>
<dbReference type="STRING" id="797210.Halxa_3221"/>
<comment type="subcellular location">
    <subcellularLocation>
        <location evidence="1">Cell membrane</location>
        <topology evidence="1">Multi-pass membrane protein</topology>
    </subcellularLocation>
</comment>
<keyword evidence="3 7" id="KW-0812">Transmembrane</keyword>
<dbReference type="InterPro" id="IPR017039">
    <property type="entry name" value="Virul_fac_BrkB"/>
</dbReference>
<dbReference type="eggNOG" id="arCOG05613">
    <property type="taxonomic scope" value="Archaea"/>
</dbReference>
<evidence type="ECO:0000313" key="8">
    <source>
        <dbReference type="EMBL" id="AEH37833.1"/>
    </source>
</evidence>